<feature type="compositionally biased region" description="Polar residues" evidence="1">
    <location>
        <begin position="191"/>
        <end position="225"/>
    </location>
</feature>
<accession>A0A9W9UKW7</accession>
<dbReference type="AlphaFoldDB" id="A0A9W9UKW7"/>
<reference evidence="2" key="2">
    <citation type="journal article" date="2023" name="IMA Fungus">
        <title>Comparative genomic study of the Penicillium genus elucidates a diverse pangenome and 15 lateral gene transfer events.</title>
        <authorList>
            <person name="Petersen C."/>
            <person name="Sorensen T."/>
            <person name="Nielsen M.R."/>
            <person name="Sondergaard T.E."/>
            <person name="Sorensen J.L."/>
            <person name="Fitzpatrick D.A."/>
            <person name="Frisvad J.C."/>
            <person name="Nielsen K.L."/>
        </authorList>
    </citation>
    <scope>NUCLEOTIDE SEQUENCE</scope>
    <source>
        <strain evidence="2">IBT 35673</strain>
    </source>
</reference>
<evidence type="ECO:0000313" key="3">
    <source>
        <dbReference type="Proteomes" id="UP001147695"/>
    </source>
</evidence>
<feature type="region of interest" description="Disordered" evidence="1">
    <location>
        <begin position="191"/>
        <end position="254"/>
    </location>
</feature>
<reference evidence="2" key="1">
    <citation type="submission" date="2022-12" db="EMBL/GenBank/DDBJ databases">
        <authorList>
            <person name="Petersen C."/>
        </authorList>
    </citation>
    <scope>NUCLEOTIDE SEQUENCE</scope>
    <source>
        <strain evidence="2">IBT 35673</strain>
    </source>
</reference>
<evidence type="ECO:0000313" key="2">
    <source>
        <dbReference type="EMBL" id="KAJ5346211.1"/>
    </source>
</evidence>
<feature type="compositionally biased region" description="Basic and acidic residues" evidence="1">
    <location>
        <begin position="242"/>
        <end position="254"/>
    </location>
</feature>
<organism evidence="2 3">
    <name type="scientific">Penicillium brevicompactum</name>
    <dbReference type="NCBI Taxonomy" id="5074"/>
    <lineage>
        <taxon>Eukaryota</taxon>
        <taxon>Fungi</taxon>
        <taxon>Dikarya</taxon>
        <taxon>Ascomycota</taxon>
        <taxon>Pezizomycotina</taxon>
        <taxon>Eurotiomycetes</taxon>
        <taxon>Eurotiomycetidae</taxon>
        <taxon>Eurotiales</taxon>
        <taxon>Aspergillaceae</taxon>
        <taxon>Penicillium</taxon>
    </lineage>
</organism>
<evidence type="ECO:0000256" key="1">
    <source>
        <dbReference type="SAM" id="MobiDB-lite"/>
    </source>
</evidence>
<sequence>MVQQLGIMGARFVVEDGTGRIRLMSSSASGGQLAIDGARTAGVPETLRGDEALVSLRNLVRTQFGGTYGLNWVAVGEVDPKHDKFPFTLVGFFFEGPNGNPPFKEVGLSRSALKKIISPQEADRLISEVLTCDSNVALQDAILSLSGLSLNSGENSSLLPESGLETTPQASLLGYNQQPTQQTAQGTLFGSTQKPQMQQPVQGSVFGSNRNPAQQTAQNPLFGSFQQSQAQQGHNQQIRAQRLSDQREEAQEEL</sequence>
<protein>
    <submittedName>
        <fullName evidence="2">Uncharacterized protein</fullName>
    </submittedName>
</protein>
<proteinExistence type="predicted"/>
<dbReference type="Proteomes" id="UP001147695">
    <property type="component" value="Unassembled WGS sequence"/>
</dbReference>
<name>A0A9W9UKW7_PENBR</name>
<feature type="compositionally biased region" description="Low complexity" evidence="1">
    <location>
        <begin position="226"/>
        <end position="237"/>
    </location>
</feature>
<gene>
    <name evidence="2" type="ORF">N7452_004215</name>
</gene>
<dbReference type="EMBL" id="JAPZBQ010000002">
    <property type="protein sequence ID" value="KAJ5346211.1"/>
    <property type="molecule type" value="Genomic_DNA"/>
</dbReference>
<comment type="caution">
    <text evidence="2">The sequence shown here is derived from an EMBL/GenBank/DDBJ whole genome shotgun (WGS) entry which is preliminary data.</text>
</comment>